<dbReference type="InterPro" id="IPR036737">
    <property type="entry name" value="OmpA-like_sf"/>
</dbReference>
<name>A0A2N9L4W7_9BACT</name>
<dbReference type="AlphaFoldDB" id="A0A2N9L4W7"/>
<sequence>MKNITKMMNSFPRQLAVLTLASAIAIPVCVAQDQVNTGTSTGVTSQSTPPSATQQQQPSPEAQQPLTQSKEGFWGRIYPFARKKWVKRQIDPINDRLTELDEVNAKNAQDIKDVDARAQAGIRRAQSSADAANQMAMSANSQAQNASNTAQQASSHVDQLNDTVKGLDQYHQITDLDINFRGGSPALSSDAKTKLDELASSLTGRDGYILEMDAHSPMAGSIGIQTSERLAESVERYLVTEHQIPVFRMHFVALGNQQAPAAGSDDQKPERVRTSSVHLVLMENSLAARAAASPQSATAAAGAEQP</sequence>
<dbReference type="OrthoDB" id="118502at2"/>
<gene>
    <name evidence="3" type="ORF">SBA5_150005</name>
</gene>
<protein>
    <submittedName>
        <fullName evidence="3">Outer membrane protein, OmpA/MotB family</fullName>
    </submittedName>
</protein>
<feature type="chain" id="PRO_5014977367" evidence="2">
    <location>
        <begin position="32"/>
        <end position="306"/>
    </location>
</feature>
<evidence type="ECO:0000256" key="2">
    <source>
        <dbReference type="SAM" id="SignalP"/>
    </source>
</evidence>
<dbReference type="Gene3D" id="3.30.1330.60">
    <property type="entry name" value="OmpA-like domain"/>
    <property type="match status" value="1"/>
</dbReference>
<evidence type="ECO:0000313" key="3">
    <source>
        <dbReference type="EMBL" id="SPE18271.1"/>
    </source>
</evidence>
<dbReference type="EMBL" id="OKRB01000057">
    <property type="protein sequence ID" value="SPE18271.1"/>
    <property type="molecule type" value="Genomic_DNA"/>
</dbReference>
<organism evidence="3 4">
    <name type="scientific">Candidatus Sulfuritelmatomonas gaucii</name>
    <dbReference type="NCBI Taxonomy" id="2043161"/>
    <lineage>
        <taxon>Bacteria</taxon>
        <taxon>Pseudomonadati</taxon>
        <taxon>Acidobacteriota</taxon>
        <taxon>Terriglobia</taxon>
        <taxon>Terriglobales</taxon>
        <taxon>Acidobacteriaceae</taxon>
        <taxon>Candidatus Sulfuritelmatomonas</taxon>
    </lineage>
</organism>
<proteinExistence type="predicted"/>
<accession>A0A2N9L4W7</accession>
<dbReference type="Proteomes" id="UP000239735">
    <property type="component" value="Unassembled WGS sequence"/>
</dbReference>
<keyword evidence="2" id="KW-0732">Signal</keyword>
<feature type="compositionally biased region" description="Low complexity" evidence="1">
    <location>
        <begin position="37"/>
        <end position="65"/>
    </location>
</feature>
<evidence type="ECO:0000313" key="4">
    <source>
        <dbReference type="Proteomes" id="UP000239735"/>
    </source>
</evidence>
<feature type="signal peptide" evidence="2">
    <location>
        <begin position="1"/>
        <end position="31"/>
    </location>
</feature>
<dbReference type="SUPFAM" id="SSF103088">
    <property type="entry name" value="OmpA-like"/>
    <property type="match status" value="1"/>
</dbReference>
<reference evidence="4" key="1">
    <citation type="submission" date="2018-02" db="EMBL/GenBank/DDBJ databases">
        <authorList>
            <person name="Hausmann B."/>
        </authorList>
    </citation>
    <scope>NUCLEOTIDE SEQUENCE [LARGE SCALE GENOMIC DNA]</scope>
    <source>
        <strain evidence="4">Peat soil MAG SbA5</strain>
    </source>
</reference>
<feature type="region of interest" description="Disordered" evidence="1">
    <location>
        <begin position="128"/>
        <end position="155"/>
    </location>
</feature>
<evidence type="ECO:0000256" key="1">
    <source>
        <dbReference type="SAM" id="MobiDB-lite"/>
    </source>
</evidence>
<feature type="region of interest" description="Disordered" evidence="1">
    <location>
        <begin position="37"/>
        <end position="70"/>
    </location>
</feature>